<evidence type="ECO:0000256" key="1">
    <source>
        <dbReference type="SAM" id="Phobius"/>
    </source>
</evidence>
<evidence type="ECO:0000313" key="3">
    <source>
        <dbReference type="Proteomes" id="UP000444316"/>
    </source>
</evidence>
<dbReference type="Proteomes" id="UP000444316">
    <property type="component" value="Unassembled WGS sequence"/>
</dbReference>
<dbReference type="AlphaFoldDB" id="A0A845I184"/>
<feature type="transmembrane region" description="Helical" evidence="1">
    <location>
        <begin position="35"/>
        <end position="54"/>
    </location>
</feature>
<feature type="transmembrane region" description="Helical" evidence="1">
    <location>
        <begin position="90"/>
        <end position="110"/>
    </location>
</feature>
<protein>
    <submittedName>
        <fullName evidence="2">Uncharacterized protein</fullName>
    </submittedName>
</protein>
<evidence type="ECO:0000313" key="2">
    <source>
        <dbReference type="EMBL" id="MYN47280.1"/>
    </source>
</evidence>
<sequence length="114" mass="12086">MRIHPVNFLIALLISALLTLGLVSLDANLLKGAIGIGSFIFSGTTLALALGVTIENARAAVNLKVLSLLFFVLGLGVNLLFAFLWSSLVGYVICCGIAYLVYLLLAQSLYGARQ</sequence>
<dbReference type="EMBL" id="WWCL01000004">
    <property type="protein sequence ID" value="MYN47280.1"/>
    <property type="molecule type" value="Genomic_DNA"/>
</dbReference>
<organism evidence="2 3">
    <name type="scientific">Duganella fentianensis</name>
    <dbReference type="NCBI Taxonomy" id="2692177"/>
    <lineage>
        <taxon>Bacteria</taxon>
        <taxon>Pseudomonadati</taxon>
        <taxon>Pseudomonadota</taxon>
        <taxon>Betaproteobacteria</taxon>
        <taxon>Burkholderiales</taxon>
        <taxon>Oxalobacteraceae</taxon>
        <taxon>Telluria group</taxon>
        <taxon>Duganella</taxon>
    </lineage>
</organism>
<gene>
    <name evidence="2" type="ORF">GTP23_19735</name>
</gene>
<reference evidence="2" key="1">
    <citation type="submission" date="2019-12" db="EMBL/GenBank/DDBJ databases">
        <title>Novel species isolated from a subtropical stream in China.</title>
        <authorList>
            <person name="Lu H."/>
        </authorList>
    </citation>
    <scope>NUCLEOTIDE SEQUENCE [LARGE SCALE GENOMIC DNA]</scope>
    <source>
        <strain evidence="2">FT93W</strain>
    </source>
</reference>
<keyword evidence="1" id="KW-0472">Membrane</keyword>
<keyword evidence="1" id="KW-0812">Transmembrane</keyword>
<keyword evidence="1" id="KW-1133">Transmembrane helix</keyword>
<accession>A0A845I184</accession>
<comment type="caution">
    <text evidence="2">The sequence shown here is derived from an EMBL/GenBank/DDBJ whole genome shotgun (WGS) entry which is preliminary data.</text>
</comment>
<name>A0A845I184_9BURK</name>
<keyword evidence="3" id="KW-1185">Reference proteome</keyword>
<dbReference type="RefSeq" id="WP_161036663.1">
    <property type="nucleotide sequence ID" value="NZ_WWCL01000004.1"/>
</dbReference>
<proteinExistence type="predicted"/>
<feature type="transmembrane region" description="Helical" evidence="1">
    <location>
        <begin position="66"/>
        <end position="84"/>
    </location>
</feature>